<sequence length="116" mass="12754">MTDVKEQSETLLSATSNRSSIPSDLYSVHVKVKSSSPQRSYRSKRAPLGLVADGRESLTGRPGSNSLVDQAMKLEPCHVLSPKTGEQLPSGRLSCRDGSPMAQLEVIEEWYFTMNK</sequence>
<organism evidence="2 3">
    <name type="scientific">Brassica cretica</name>
    <name type="common">Mustard</name>
    <dbReference type="NCBI Taxonomy" id="69181"/>
    <lineage>
        <taxon>Eukaryota</taxon>
        <taxon>Viridiplantae</taxon>
        <taxon>Streptophyta</taxon>
        <taxon>Embryophyta</taxon>
        <taxon>Tracheophyta</taxon>
        <taxon>Spermatophyta</taxon>
        <taxon>Magnoliopsida</taxon>
        <taxon>eudicotyledons</taxon>
        <taxon>Gunneridae</taxon>
        <taxon>Pentapetalae</taxon>
        <taxon>rosids</taxon>
        <taxon>malvids</taxon>
        <taxon>Brassicales</taxon>
        <taxon>Brassicaceae</taxon>
        <taxon>Brassiceae</taxon>
        <taxon>Brassica</taxon>
    </lineage>
</organism>
<comment type="caution">
    <text evidence="2">The sequence shown here is derived from an EMBL/GenBank/DDBJ whole genome shotgun (WGS) entry which is preliminary data.</text>
</comment>
<evidence type="ECO:0000313" key="2">
    <source>
        <dbReference type="EMBL" id="KAF3526077.1"/>
    </source>
</evidence>
<proteinExistence type="predicted"/>
<accession>A0A8S9PTX6</accession>
<feature type="region of interest" description="Disordered" evidence="1">
    <location>
        <begin position="1"/>
        <end position="21"/>
    </location>
</feature>
<dbReference type="EMBL" id="QGKX02001347">
    <property type="protein sequence ID" value="KAF3526077.1"/>
    <property type="molecule type" value="Genomic_DNA"/>
</dbReference>
<reference evidence="2" key="1">
    <citation type="submission" date="2019-12" db="EMBL/GenBank/DDBJ databases">
        <title>Genome sequencing and annotation of Brassica cretica.</title>
        <authorList>
            <person name="Studholme D.J."/>
            <person name="Sarris P."/>
        </authorList>
    </citation>
    <scope>NUCLEOTIDE SEQUENCE</scope>
    <source>
        <strain evidence="2">PFS-109/04</strain>
        <tissue evidence="2">Leaf</tissue>
    </source>
</reference>
<protein>
    <submittedName>
        <fullName evidence="2">Uncharacterized protein</fullName>
    </submittedName>
</protein>
<dbReference type="Proteomes" id="UP000712600">
    <property type="component" value="Unassembled WGS sequence"/>
</dbReference>
<feature type="compositionally biased region" description="Polar residues" evidence="1">
    <location>
        <begin position="9"/>
        <end position="21"/>
    </location>
</feature>
<dbReference type="AlphaFoldDB" id="A0A8S9PTX6"/>
<evidence type="ECO:0000256" key="1">
    <source>
        <dbReference type="SAM" id="MobiDB-lite"/>
    </source>
</evidence>
<name>A0A8S9PTX6_BRACR</name>
<evidence type="ECO:0000313" key="3">
    <source>
        <dbReference type="Proteomes" id="UP000712600"/>
    </source>
</evidence>
<gene>
    <name evidence="2" type="ORF">F2Q69_00048027</name>
</gene>